<dbReference type="InterPro" id="IPR005163">
    <property type="entry name" value="Tri_helical_YiiM-like"/>
</dbReference>
<dbReference type="Proteomes" id="UP000515838">
    <property type="component" value="Chromosome"/>
</dbReference>
<evidence type="ECO:0000313" key="3">
    <source>
        <dbReference type="Proteomes" id="UP000515838"/>
    </source>
</evidence>
<dbReference type="GO" id="GO:0003824">
    <property type="term" value="F:catalytic activity"/>
    <property type="evidence" value="ECO:0007669"/>
    <property type="project" value="InterPro"/>
</dbReference>
<protein>
    <submittedName>
        <fullName evidence="2">MOSC domain-containing protein</fullName>
    </submittedName>
</protein>
<dbReference type="RefSeq" id="WP_187572459.1">
    <property type="nucleotide sequence ID" value="NZ_CP060731.1"/>
</dbReference>
<sequence>MSVAERSRIVVDVVLTGKAVPFTRAGSVSAIAKTAVSGPQRVTRLGIADDEQGDLRVHGGPDKAIHHYPRDHYRAWHADIGLHPLLEQPGAFGENISTNGMLEHTVCLGDCYRMGTALVEVSQSRQQCWKLSDRFAIPDMARRVQDTGRTGWYYRVIEEGHVQQGDALVLADRPHPAWPLSRLIALLYQRAIDLGVLHDVLELPLVPSWRVLFQRRLERGAVEDWSKRLTGVATDG</sequence>
<dbReference type="InterPro" id="IPR052353">
    <property type="entry name" value="Benzoxazolinone_Detox_Enz"/>
</dbReference>
<dbReference type="Pfam" id="PF03473">
    <property type="entry name" value="MOSC"/>
    <property type="match status" value="1"/>
</dbReference>
<dbReference type="SUPFAM" id="SSF50800">
    <property type="entry name" value="PK beta-barrel domain-like"/>
    <property type="match status" value="1"/>
</dbReference>
<name>A0A7G9T9E0_PSEMX</name>
<dbReference type="PANTHER" id="PTHR30212">
    <property type="entry name" value="PROTEIN YIIM"/>
    <property type="match status" value="1"/>
</dbReference>
<organism evidence="2 3">
    <name type="scientific">Pseudoxanthomonas mexicana</name>
    <dbReference type="NCBI Taxonomy" id="128785"/>
    <lineage>
        <taxon>Bacteria</taxon>
        <taxon>Pseudomonadati</taxon>
        <taxon>Pseudomonadota</taxon>
        <taxon>Gammaproteobacteria</taxon>
        <taxon>Lysobacterales</taxon>
        <taxon>Lysobacteraceae</taxon>
        <taxon>Pseudoxanthomonas</taxon>
    </lineage>
</organism>
<dbReference type="GO" id="GO:0030151">
    <property type="term" value="F:molybdenum ion binding"/>
    <property type="evidence" value="ECO:0007669"/>
    <property type="project" value="InterPro"/>
</dbReference>
<dbReference type="PROSITE" id="PS51340">
    <property type="entry name" value="MOSC"/>
    <property type="match status" value="1"/>
</dbReference>
<dbReference type="InterPro" id="IPR005302">
    <property type="entry name" value="MoCF_Sase_C"/>
</dbReference>
<accession>A0A7G9T9E0</accession>
<dbReference type="EMBL" id="CP060731">
    <property type="protein sequence ID" value="QNN76715.1"/>
    <property type="molecule type" value="Genomic_DNA"/>
</dbReference>
<proteinExistence type="predicted"/>
<feature type="domain" description="MOSC" evidence="1">
    <location>
        <begin position="34"/>
        <end position="171"/>
    </location>
</feature>
<reference evidence="2 3" key="1">
    <citation type="submission" date="2020-08" db="EMBL/GenBank/DDBJ databases">
        <title>Streptomycin Non-resistant strain, P. mexicana.</title>
        <authorList>
            <person name="Ganesh-Kumar S."/>
            <person name="Zhe T."/>
            <person name="Yu Z."/>
            <person name="Min Y."/>
        </authorList>
    </citation>
    <scope>NUCLEOTIDE SEQUENCE [LARGE SCALE GENOMIC DNA]</scope>
    <source>
        <strain evidence="2 3">GTZY2</strain>
    </source>
</reference>
<dbReference type="AlphaFoldDB" id="A0A7G9T9E0"/>
<dbReference type="InterPro" id="IPR011037">
    <property type="entry name" value="Pyrv_Knase-like_insert_dom_sf"/>
</dbReference>
<dbReference type="GO" id="GO:0030170">
    <property type="term" value="F:pyridoxal phosphate binding"/>
    <property type="evidence" value="ECO:0007669"/>
    <property type="project" value="InterPro"/>
</dbReference>
<dbReference type="Gene3D" id="2.40.33.20">
    <property type="entry name" value="PK beta-barrel domain-like"/>
    <property type="match status" value="1"/>
</dbReference>
<evidence type="ECO:0000259" key="1">
    <source>
        <dbReference type="PROSITE" id="PS51340"/>
    </source>
</evidence>
<evidence type="ECO:0000313" key="2">
    <source>
        <dbReference type="EMBL" id="QNN76715.1"/>
    </source>
</evidence>
<gene>
    <name evidence="2" type="ORF">IAE60_12255</name>
</gene>
<dbReference type="Pfam" id="PF03475">
    <property type="entry name" value="YiiM_3-alpha"/>
    <property type="match status" value="1"/>
</dbReference>
<dbReference type="GeneID" id="81471751"/>
<dbReference type="PANTHER" id="PTHR30212:SF2">
    <property type="entry name" value="PROTEIN YIIM"/>
    <property type="match status" value="1"/>
</dbReference>